<dbReference type="PANTHER" id="PTHR42788:SF13">
    <property type="entry name" value="ALIPHATIC SULFONATES IMPORT ATP-BINDING PROTEIN SSUB"/>
    <property type="match status" value="1"/>
</dbReference>
<evidence type="ECO:0000256" key="2">
    <source>
        <dbReference type="ARBA" id="ARBA00022448"/>
    </source>
</evidence>
<keyword evidence="7" id="KW-1185">Reference proteome</keyword>
<accession>A0A366IA80</accession>
<keyword evidence="4 6" id="KW-0067">ATP-binding</keyword>
<dbReference type="RefSeq" id="WP_205680160.1">
    <property type="nucleotide sequence ID" value="NZ_AGJP01000001.1"/>
</dbReference>
<dbReference type="InterPro" id="IPR027417">
    <property type="entry name" value="P-loop_NTPase"/>
</dbReference>
<dbReference type="PROSITE" id="PS00211">
    <property type="entry name" value="ABC_TRANSPORTER_1"/>
    <property type="match status" value="1"/>
</dbReference>
<evidence type="ECO:0000256" key="1">
    <source>
        <dbReference type="ARBA" id="ARBA00005417"/>
    </source>
</evidence>
<dbReference type="PROSITE" id="PS50893">
    <property type="entry name" value="ABC_TRANSPORTER_2"/>
    <property type="match status" value="1"/>
</dbReference>
<evidence type="ECO:0000313" key="7">
    <source>
        <dbReference type="Proteomes" id="UP000253046"/>
    </source>
</evidence>
<dbReference type="Gene3D" id="3.40.50.300">
    <property type="entry name" value="P-loop containing nucleotide triphosphate hydrolases"/>
    <property type="match status" value="1"/>
</dbReference>
<evidence type="ECO:0000256" key="3">
    <source>
        <dbReference type="ARBA" id="ARBA00022741"/>
    </source>
</evidence>
<feature type="domain" description="ABC transporter" evidence="5">
    <location>
        <begin position="13"/>
        <end position="245"/>
    </location>
</feature>
<dbReference type="InterPro" id="IPR003439">
    <property type="entry name" value="ABC_transporter-like_ATP-bd"/>
</dbReference>
<dbReference type="InterPro" id="IPR050166">
    <property type="entry name" value="ABC_transporter_ATP-bind"/>
</dbReference>
<keyword evidence="2" id="KW-0813">Transport</keyword>
<proteinExistence type="inferred from homology"/>
<dbReference type="GO" id="GO:0005524">
    <property type="term" value="F:ATP binding"/>
    <property type="evidence" value="ECO:0007669"/>
    <property type="project" value="UniProtKB-KW"/>
</dbReference>
<evidence type="ECO:0000313" key="6">
    <source>
        <dbReference type="EMBL" id="RBP66862.1"/>
    </source>
</evidence>
<dbReference type="EMBL" id="QNRY01000002">
    <property type="protein sequence ID" value="RBP66862.1"/>
    <property type="molecule type" value="Genomic_DNA"/>
</dbReference>
<dbReference type="InterPro" id="IPR003593">
    <property type="entry name" value="AAA+_ATPase"/>
</dbReference>
<comment type="caution">
    <text evidence="6">The sequence shown here is derived from an EMBL/GenBank/DDBJ whole genome shotgun (WGS) entry which is preliminary data.</text>
</comment>
<dbReference type="SUPFAM" id="SSF52540">
    <property type="entry name" value="P-loop containing nucleoside triphosphate hydrolases"/>
    <property type="match status" value="1"/>
</dbReference>
<name>A0A366IA80_9GAMM</name>
<evidence type="ECO:0000256" key="4">
    <source>
        <dbReference type="ARBA" id="ARBA00022840"/>
    </source>
</evidence>
<dbReference type="SMART" id="SM00382">
    <property type="entry name" value="AAA"/>
    <property type="match status" value="1"/>
</dbReference>
<protein>
    <submittedName>
        <fullName evidence="6">NitT/TauT family transport system ATP-binding protein</fullName>
    </submittedName>
</protein>
<dbReference type="CDD" id="cd03293">
    <property type="entry name" value="ABC_NrtD_SsuB_transporters"/>
    <property type="match status" value="1"/>
</dbReference>
<dbReference type="PANTHER" id="PTHR42788">
    <property type="entry name" value="TAURINE IMPORT ATP-BINDING PROTEIN-RELATED"/>
    <property type="match status" value="1"/>
</dbReference>
<dbReference type="InterPro" id="IPR017871">
    <property type="entry name" value="ABC_transporter-like_CS"/>
</dbReference>
<organism evidence="6 7">
    <name type="scientific">Brenneria salicis ATCC 15712 = DSM 30166</name>
    <dbReference type="NCBI Taxonomy" id="714314"/>
    <lineage>
        <taxon>Bacteria</taxon>
        <taxon>Pseudomonadati</taxon>
        <taxon>Pseudomonadota</taxon>
        <taxon>Gammaproteobacteria</taxon>
        <taxon>Enterobacterales</taxon>
        <taxon>Pectobacteriaceae</taxon>
        <taxon>Brenneria</taxon>
    </lineage>
</organism>
<comment type="similarity">
    <text evidence="1">Belongs to the ABC transporter superfamily.</text>
</comment>
<gene>
    <name evidence="6" type="ORF">DES54_10271</name>
</gene>
<keyword evidence="3" id="KW-0547">Nucleotide-binding</keyword>
<dbReference type="Proteomes" id="UP000253046">
    <property type="component" value="Unassembled WGS sequence"/>
</dbReference>
<dbReference type="Pfam" id="PF00005">
    <property type="entry name" value="ABC_tran"/>
    <property type="match status" value="1"/>
</dbReference>
<reference evidence="6 7" key="1">
    <citation type="submission" date="2018-06" db="EMBL/GenBank/DDBJ databases">
        <title>Genomic Encyclopedia of Type Strains, Phase IV (KMG-IV): sequencing the most valuable type-strain genomes for metagenomic binning, comparative biology and taxonomic classification.</title>
        <authorList>
            <person name="Goeker M."/>
        </authorList>
    </citation>
    <scope>NUCLEOTIDE SEQUENCE [LARGE SCALE GENOMIC DNA]</scope>
    <source>
        <strain evidence="6 7">DSM 30166</strain>
    </source>
</reference>
<sequence length="270" mass="29517">MMSNAHAPAPSALTFRHIRHSYASGKKDPVLALSNVDLALAEGEFVSVVGPSGCGKSTLLQIAAGLMPPSAGTVHFYDQQIERPRRDISIVFQDAVMLPWLNILQNVTLPVRLAGGDMRQANDKAMEMLKQVGLGAFTSQAPKNLSGGMRQRAGIVRALMKEPRLLLMDEPFGALDALTREQMNFDLARIAEQSKCTVLLITHGISEAVLLGDRVVVMSARPGRIEEIIDIDLPRPRGRGSMLAPRFAELCDRVRQHFKNDASEGAFNHD</sequence>
<evidence type="ECO:0000259" key="5">
    <source>
        <dbReference type="PROSITE" id="PS50893"/>
    </source>
</evidence>
<dbReference type="GO" id="GO:0016887">
    <property type="term" value="F:ATP hydrolysis activity"/>
    <property type="evidence" value="ECO:0007669"/>
    <property type="project" value="InterPro"/>
</dbReference>
<dbReference type="AlphaFoldDB" id="A0A366IA80"/>